<protein>
    <submittedName>
        <fullName evidence="1">Uncharacterized protein</fullName>
    </submittedName>
</protein>
<dbReference type="EMBL" id="CM047744">
    <property type="protein sequence ID" value="KAJ0028404.1"/>
    <property type="molecule type" value="Genomic_DNA"/>
</dbReference>
<accession>A0ACC0Y406</accession>
<keyword evidence="2" id="KW-1185">Reference proteome</keyword>
<name>A0ACC0Y406_9ROSI</name>
<gene>
    <name evidence="1" type="ORF">Pint_36599</name>
</gene>
<dbReference type="Proteomes" id="UP001163603">
    <property type="component" value="Chromosome 9"/>
</dbReference>
<reference evidence="2" key="1">
    <citation type="journal article" date="2023" name="G3 (Bethesda)">
        <title>Genome assembly and association tests identify interacting loci associated with vigor, precocity, and sex in interspecific pistachio rootstocks.</title>
        <authorList>
            <person name="Palmer W."/>
            <person name="Jacygrad E."/>
            <person name="Sagayaradj S."/>
            <person name="Cavanaugh K."/>
            <person name="Han R."/>
            <person name="Bertier L."/>
            <person name="Beede B."/>
            <person name="Kafkas S."/>
            <person name="Golino D."/>
            <person name="Preece J."/>
            <person name="Michelmore R."/>
        </authorList>
    </citation>
    <scope>NUCLEOTIDE SEQUENCE [LARGE SCALE GENOMIC DNA]</scope>
</reference>
<proteinExistence type="predicted"/>
<organism evidence="1 2">
    <name type="scientific">Pistacia integerrima</name>
    <dbReference type="NCBI Taxonomy" id="434235"/>
    <lineage>
        <taxon>Eukaryota</taxon>
        <taxon>Viridiplantae</taxon>
        <taxon>Streptophyta</taxon>
        <taxon>Embryophyta</taxon>
        <taxon>Tracheophyta</taxon>
        <taxon>Spermatophyta</taxon>
        <taxon>Magnoliopsida</taxon>
        <taxon>eudicotyledons</taxon>
        <taxon>Gunneridae</taxon>
        <taxon>Pentapetalae</taxon>
        <taxon>rosids</taxon>
        <taxon>malvids</taxon>
        <taxon>Sapindales</taxon>
        <taxon>Anacardiaceae</taxon>
        <taxon>Pistacia</taxon>
    </lineage>
</organism>
<evidence type="ECO:0000313" key="2">
    <source>
        <dbReference type="Proteomes" id="UP001163603"/>
    </source>
</evidence>
<sequence length="583" mass="64902">MVFCILLSLFSLFTGAISSSVYVSAFSLLNNFHVLVSLKQGFLSPKPALTSWNSSNPSLVCSWARVLCSQDRVVSLDLTDLDLSVYWWPGLELLKSSNLQVFYAYDNNFTALLPLGVLTLEKLKYLHFGGNYFYGKIPKNYGKLVGLEFLSLATNDLRGKILGELGNLTNLRKIHLGYCNVFKGGIPKEFGKLVNLVYMDLASCGLDDPIPHELGNLKLLDTFFLFKNLLSGLILKQLGNLTNLLSLDLFDNLLTGEIPYSFINLKKLKLLLLFRNMLHGSIPDHVADWPNLEKLWLWNNNFTSMIPDNLGQNKKLPFLDLSFNELTSRIPGGIPNELGKLVNLVYMNLASCGLDGPIPGQQTDQPALSLLLASLTEEPLSIVVGLTSSYAIWSTLETTFSHHSKSRELRLKDELQHMKKDARSVVEYSHEFKSIFDQLVAMGCSIDDLDKIHWYLRGLGSAFSTFSTTQLFLSSLPSFTEIIPMAKSYENFVKSLELPSTGSTSAAFTTSHSNKSASACGGGHDSRGGRSSGGGHHQRNHPIRCQIFHREWHYTTSCCDRYSHSSNDANLMEAFTSCTLSDN</sequence>
<evidence type="ECO:0000313" key="1">
    <source>
        <dbReference type="EMBL" id="KAJ0028404.1"/>
    </source>
</evidence>
<comment type="caution">
    <text evidence="1">The sequence shown here is derived from an EMBL/GenBank/DDBJ whole genome shotgun (WGS) entry which is preliminary data.</text>
</comment>